<dbReference type="RefSeq" id="WP_047880741.1">
    <property type="nucleotide sequence ID" value="NZ_LDOT01000036.1"/>
</dbReference>
<name>A0A0J1GV24_9GAMM</name>
<dbReference type="STRING" id="1195763.ABT56_20270"/>
<evidence type="ECO:0008006" key="3">
    <source>
        <dbReference type="Google" id="ProtNLM"/>
    </source>
</evidence>
<organism evidence="1 2">
    <name type="scientific">Photobacterium aquae</name>
    <dbReference type="NCBI Taxonomy" id="1195763"/>
    <lineage>
        <taxon>Bacteria</taxon>
        <taxon>Pseudomonadati</taxon>
        <taxon>Pseudomonadota</taxon>
        <taxon>Gammaproteobacteria</taxon>
        <taxon>Vibrionales</taxon>
        <taxon>Vibrionaceae</taxon>
        <taxon>Photobacterium</taxon>
    </lineage>
</organism>
<dbReference type="AlphaFoldDB" id="A0A0J1GV24"/>
<evidence type="ECO:0000313" key="1">
    <source>
        <dbReference type="EMBL" id="KLV03264.1"/>
    </source>
</evidence>
<comment type="caution">
    <text evidence="1">The sequence shown here is derived from an EMBL/GenBank/DDBJ whole genome shotgun (WGS) entry which is preliminary data.</text>
</comment>
<evidence type="ECO:0000313" key="2">
    <source>
        <dbReference type="Proteomes" id="UP000036097"/>
    </source>
</evidence>
<protein>
    <recommendedName>
        <fullName evidence="3">Antirepressor</fullName>
    </recommendedName>
</protein>
<reference evidence="1 2" key="1">
    <citation type="submission" date="2015-05" db="EMBL/GenBank/DDBJ databases">
        <title>Photobacterium galathea sp. nov.</title>
        <authorList>
            <person name="Machado H."/>
            <person name="Gram L."/>
        </authorList>
    </citation>
    <scope>NUCLEOTIDE SEQUENCE [LARGE SCALE GENOMIC DNA]</scope>
    <source>
        <strain evidence="1 2">CGMCC 1.12159</strain>
    </source>
</reference>
<dbReference type="PATRIC" id="fig|1195763.3.peg.4348"/>
<sequence>MYQAKLLDSYKTAKNYIQDKQIAADLGLPKSRISEFRSGKRYMSDIQAVFLAQECNIDVKEALVGIHADRTQNSSIKAIWDEIAKKLNSQGFQSFGIGFSAISLAGIGGIRVITQCALCTIGLS</sequence>
<dbReference type="Pfam" id="PF12472">
    <property type="entry name" value="DUF3693"/>
    <property type="match status" value="1"/>
</dbReference>
<proteinExistence type="predicted"/>
<dbReference type="OrthoDB" id="5588284at2"/>
<dbReference type="EMBL" id="LDOT01000036">
    <property type="protein sequence ID" value="KLV03264.1"/>
    <property type="molecule type" value="Genomic_DNA"/>
</dbReference>
<keyword evidence="2" id="KW-1185">Reference proteome</keyword>
<gene>
    <name evidence="1" type="ORF">ABT56_20270</name>
</gene>
<dbReference type="InterPro" id="IPR021096">
    <property type="entry name" value="Vibrio_phage_VSK_Orf152"/>
</dbReference>
<accession>A0A0J1GV24</accession>
<dbReference type="Proteomes" id="UP000036097">
    <property type="component" value="Unassembled WGS sequence"/>
</dbReference>